<name>A0A2Z6ZQW2_9LAMI</name>
<reference evidence="2 3" key="1">
    <citation type="journal article" date="2015" name="Proc. Natl. Acad. Sci. U.S.A.">
        <title>The resurrection genome of Boea hygrometrica: A blueprint for survival of dehydration.</title>
        <authorList>
            <person name="Xiao L."/>
            <person name="Yang G."/>
            <person name="Zhang L."/>
            <person name="Yang X."/>
            <person name="Zhao S."/>
            <person name="Ji Z."/>
            <person name="Zhou Q."/>
            <person name="Hu M."/>
            <person name="Wang Y."/>
            <person name="Chen M."/>
            <person name="Xu Y."/>
            <person name="Jin H."/>
            <person name="Xiao X."/>
            <person name="Hu G."/>
            <person name="Bao F."/>
            <person name="Hu Y."/>
            <person name="Wan P."/>
            <person name="Li L."/>
            <person name="Deng X."/>
            <person name="Kuang T."/>
            <person name="Xiang C."/>
            <person name="Zhu J.K."/>
            <person name="Oliver M.J."/>
            <person name="He Y."/>
        </authorList>
    </citation>
    <scope>NUCLEOTIDE SEQUENCE [LARGE SCALE GENOMIC DNA]</scope>
    <source>
        <strain evidence="3">cv. XS01</strain>
    </source>
</reference>
<proteinExistence type="predicted"/>
<evidence type="ECO:0000313" key="3">
    <source>
        <dbReference type="Proteomes" id="UP000250235"/>
    </source>
</evidence>
<accession>A0A2Z6ZQW2</accession>
<dbReference type="AlphaFoldDB" id="A0A2Z6ZQW2"/>
<dbReference type="OrthoDB" id="1751334at2759"/>
<protein>
    <submittedName>
        <fullName evidence="2">Uncharacterized protein</fullName>
    </submittedName>
</protein>
<sequence>MHRPERCLRQFGIRQGIPPHPSRDDKIHQLTRQGRNNFDWATLHRPFVDMWNERYNLVVNGEQT</sequence>
<evidence type="ECO:0000256" key="1">
    <source>
        <dbReference type="SAM" id="MobiDB-lite"/>
    </source>
</evidence>
<evidence type="ECO:0000313" key="2">
    <source>
        <dbReference type="EMBL" id="KZT75484.1"/>
    </source>
</evidence>
<organism evidence="2 3">
    <name type="scientific">Dorcoceras hygrometricum</name>
    <dbReference type="NCBI Taxonomy" id="472368"/>
    <lineage>
        <taxon>Eukaryota</taxon>
        <taxon>Viridiplantae</taxon>
        <taxon>Streptophyta</taxon>
        <taxon>Embryophyta</taxon>
        <taxon>Tracheophyta</taxon>
        <taxon>Spermatophyta</taxon>
        <taxon>Magnoliopsida</taxon>
        <taxon>eudicotyledons</taxon>
        <taxon>Gunneridae</taxon>
        <taxon>Pentapetalae</taxon>
        <taxon>asterids</taxon>
        <taxon>lamiids</taxon>
        <taxon>Lamiales</taxon>
        <taxon>Gesneriaceae</taxon>
        <taxon>Didymocarpoideae</taxon>
        <taxon>Trichosporeae</taxon>
        <taxon>Loxocarpinae</taxon>
        <taxon>Dorcoceras</taxon>
    </lineage>
</organism>
<dbReference type="EMBL" id="KV237219">
    <property type="protein sequence ID" value="KZT75484.1"/>
    <property type="molecule type" value="Genomic_DNA"/>
</dbReference>
<gene>
    <name evidence="2" type="ORF">F511_47494</name>
</gene>
<keyword evidence="3" id="KW-1185">Reference proteome</keyword>
<feature type="region of interest" description="Disordered" evidence="1">
    <location>
        <begin position="1"/>
        <end position="27"/>
    </location>
</feature>
<dbReference type="Proteomes" id="UP000250235">
    <property type="component" value="Unassembled WGS sequence"/>
</dbReference>